<gene>
    <name evidence="2" type="ORF">C3K47_08225</name>
</gene>
<reference evidence="2 3" key="1">
    <citation type="submission" date="2018-01" db="EMBL/GenBank/DDBJ databases">
        <authorList>
            <person name="Gaut B.S."/>
            <person name="Morton B.R."/>
            <person name="Clegg M.T."/>
            <person name="Duvall M.R."/>
        </authorList>
    </citation>
    <scope>NUCLEOTIDE SEQUENCE [LARGE SCALE GENOMIC DNA]</scope>
    <source>
        <strain evidence="2 3">HR-AV</strain>
    </source>
</reference>
<dbReference type="PROSITE" id="PS50093">
    <property type="entry name" value="PKD"/>
    <property type="match status" value="1"/>
</dbReference>
<dbReference type="Gene3D" id="2.60.40.2340">
    <property type="match status" value="1"/>
</dbReference>
<dbReference type="Gene3D" id="2.60.40.10">
    <property type="entry name" value="Immunoglobulins"/>
    <property type="match status" value="1"/>
</dbReference>
<dbReference type="Pfam" id="PF18911">
    <property type="entry name" value="PKD_4"/>
    <property type="match status" value="1"/>
</dbReference>
<evidence type="ECO:0000259" key="1">
    <source>
        <dbReference type="PROSITE" id="PS50093"/>
    </source>
</evidence>
<dbReference type="InterPro" id="IPR000601">
    <property type="entry name" value="PKD_dom"/>
</dbReference>
<accession>A0A2S5A3E0</accession>
<protein>
    <recommendedName>
        <fullName evidence="1">PKD domain-containing protein</fullName>
    </recommendedName>
</protein>
<dbReference type="RefSeq" id="WP_103788644.1">
    <property type="nucleotide sequence ID" value="NZ_PQVF01000005.1"/>
</dbReference>
<dbReference type="PANTHER" id="PTHR35580:SF1">
    <property type="entry name" value="PHYTASE-LIKE DOMAIN-CONTAINING PROTEIN"/>
    <property type="match status" value="1"/>
</dbReference>
<dbReference type="Pfam" id="PF13585">
    <property type="entry name" value="CHU_C"/>
    <property type="match status" value="1"/>
</dbReference>
<keyword evidence="3" id="KW-1185">Reference proteome</keyword>
<dbReference type="SMART" id="SM00089">
    <property type="entry name" value="PKD"/>
    <property type="match status" value="1"/>
</dbReference>
<name>A0A2S5A3E0_9SPHI</name>
<dbReference type="SUPFAM" id="SSF63829">
    <property type="entry name" value="Calcium-dependent phosphotriesterase"/>
    <property type="match status" value="1"/>
</dbReference>
<evidence type="ECO:0000313" key="2">
    <source>
        <dbReference type="EMBL" id="POY37034.1"/>
    </source>
</evidence>
<dbReference type="InterPro" id="IPR035986">
    <property type="entry name" value="PKD_dom_sf"/>
</dbReference>
<comment type="caution">
    <text evidence="2">The sequence shown here is derived from an EMBL/GenBank/DDBJ whole genome shotgun (WGS) entry which is preliminary data.</text>
</comment>
<feature type="domain" description="PKD" evidence="1">
    <location>
        <begin position="949"/>
        <end position="1020"/>
    </location>
</feature>
<dbReference type="PANTHER" id="PTHR35580">
    <property type="entry name" value="CELL SURFACE GLYCOPROTEIN (S-LAYER PROTEIN)-LIKE PROTEIN"/>
    <property type="match status" value="1"/>
</dbReference>
<dbReference type="SUPFAM" id="SSF49299">
    <property type="entry name" value="PKD domain"/>
    <property type="match status" value="1"/>
</dbReference>
<evidence type="ECO:0000313" key="3">
    <source>
        <dbReference type="Proteomes" id="UP000236893"/>
    </source>
</evidence>
<dbReference type="InterPro" id="IPR052918">
    <property type="entry name" value="Motility_Chemotaxis_Reg"/>
</dbReference>
<dbReference type="EMBL" id="PQVF01000005">
    <property type="protein sequence ID" value="POY37034.1"/>
    <property type="molecule type" value="Genomic_DNA"/>
</dbReference>
<dbReference type="NCBIfam" id="TIGR04131">
    <property type="entry name" value="Bac_Flav_CTERM"/>
    <property type="match status" value="1"/>
</dbReference>
<dbReference type="Proteomes" id="UP000236893">
    <property type="component" value="Unassembled WGS sequence"/>
</dbReference>
<dbReference type="InterPro" id="IPR026341">
    <property type="entry name" value="T9SS_type_B"/>
</dbReference>
<dbReference type="CDD" id="cd00146">
    <property type="entry name" value="PKD"/>
    <property type="match status" value="1"/>
</dbReference>
<sequence length="1377" mass="150547">MHSTRYFIHFLIFTLVLIWSNVYAQQPDLLWGRSLGGIYNDAGSSLTNDQYGNTYICGSFRDVVNFGVPPNNGTLTSNGDADVYFAKYDINGNLVWAKSIGSYDWDEGHTIAIGKEGNVYISGFMRETADFDPGPSTSILSAASGSPDIFIAAYDNQGNYLWAHLIGNSSLDMGQNITTDKEGNVYLAGLFSGQVDFNPSSGTLILGDSKSSQDAFIAKFDSKGNVLWAHNIGENYNTNQAVRIRTDLNGNVSITGDLRGSADFDPSPTGVDIKSSNGDVDGFISKYDKNGNYLWSHSIGGSSLDRCASFDYDLDGNIYLSGLYTGTVDFDPSSSIYNLTASGEFDSYIVKYDPNGKFIWAKSFGGSGKTYLHNARLDKDGNFYGAGGFSGTVDFDAGPGVSKGVNPNYGYDVFLIKYDKDGKFIWNRVINGSSDYDFSYSMDVDQAGNISMIGNFNSTIDLDPSNCVFNVSSTNYYGDIFFAKYTQNNNDLANILTFSVPEQVEPAIINSSTQTVTLKVKTGTNVSSLTPTITIPSCSVINPNSGVSQNFSAPVKYVVTDKFNQSKTWTVYVIFDDLPVVSCSYQFTPIQIIDFGTEGNPKLLSGSTTYTINQSNNPVESYGFYSTIPTHTNPQWLIGPDHSSGDNSGRMAIYNASEKAGELVRIPFPNLCPESVYRFSAFVANIVDKSNECTNGNPVNLRFEVLDKYNKIIASSNTGDITSSNKISWSEYGVNFSGQSEATLIIKNNGKGDCGNDLAIDDISISVCGSLTLNSTVNPGKNEVIVCEGTDVLVNSNLNSDLKNPAFLWQSSVDSLAWTDLTGETKESIEFKNPKTSDSKYYRLLTGSNSVSSDPLENCKLISNTIRLIVNTNPEITVDDVKPICIGSSTVLRLNSTKGRTYQWFENNTPLNGAINDTLKVTKAGDYFLRVYQDDNCSRDSKIITIKTTPKPVAKFMVTSNCDGSFNFTNQSEISDKSSLTYYWNFGDTGSSSNNSISPNAVHTYSSPGVKKVLLTVTSNNDCVDTISQSFNILGAGVSASFLIQSQEPYCSKEPIKFINDSKVLFGIIDSNKWEITDSNGKVIYTSTSKDEIEFTAPKLPNIQQYKIKLTAGTGNCYNSIVKAITIFPSPEVSFKAPFPVVCINSGVYTFTEGQPQTSDFSYEGDGVTNNSFDPMSAGSGDHLITYKIVDNNGCEGSVEQTISVTQLPQIVCKDYTVIKDVDVSLDVELLNRQNYKNFTYKWSPEIGLSNPNIKNPILHPTSNTSYTITVTSPEGCSASCDIEVKVLEKIVIPNVFTPNNDGINDLWVIKGLESFPSVQVFVYNRFGGLVFSSNGYSKPWTGTVNNKYLPPSTYYYVIKPNKQEFPTITGSVTIIY</sequence>
<dbReference type="OrthoDB" id="5726170at2"/>
<organism evidence="2 3">
    <name type="scientific">Solitalea longa</name>
    <dbReference type="NCBI Taxonomy" id="2079460"/>
    <lineage>
        <taxon>Bacteria</taxon>
        <taxon>Pseudomonadati</taxon>
        <taxon>Bacteroidota</taxon>
        <taxon>Sphingobacteriia</taxon>
        <taxon>Sphingobacteriales</taxon>
        <taxon>Sphingobacteriaceae</taxon>
        <taxon>Solitalea</taxon>
    </lineage>
</organism>
<dbReference type="InterPro" id="IPR022409">
    <property type="entry name" value="PKD/Chitinase_dom"/>
</dbReference>
<dbReference type="InterPro" id="IPR013783">
    <property type="entry name" value="Ig-like_fold"/>
</dbReference>
<proteinExistence type="predicted"/>